<name>A0A5J5G2Y4_9GAMM</name>
<proteinExistence type="predicted"/>
<dbReference type="Proteomes" id="UP000335415">
    <property type="component" value="Unassembled WGS sequence"/>
</dbReference>
<accession>A0A5J5G2Y4</accession>
<gene>
    <name evidence="1" type="ORF">FJU30_07385</name>
</gene>
<organism evidence="1 2">
    <name type="scientific">Affinibrenneria salicis</name>
    <dbReference type="NCBI Taxonomy" id="2590031"/>
    <lineage>
        <taxon>Bacteria</taxon>
        <taxon>Pseudomonadati</taxon>
        <taxon>Pseudomonadota</taxon>
        <taxon>Gammaproteobacteria</taxon>
        <taxon>Enterobacterales</taxon>
        <taxon>Pectobacteriaceae</taxon>
        <taxon>Affinibrenneria</taxon>
    </lineage>
</organism>
<dbReference type="EMBL" id="VYKJ01000003">
    <property type="protein sequence ID" value="KAA9001071.1"/>
    <property type="molecule type" value="Genomic_DNA"/>
</dbReference>
<evidence type="ECO:0000313" key="2">
    <source>
        <dbReference type="Proteomes" id="UP000335415"/>
    </source>
</evidence>
<dbReference type="OrthoDB" id="9806195at2"/>
<reference evidence="1 2" key="1">
    <citation type="submission" date="2019-09" db="EMBL/GenBank/DDBJ databases">
        <authorList>
            <person name="Li Y."/>
        </authorList>
    </citation>
    <scope>NUCLEOTIDE SEQUENCE [LARGE SCALE GENOMIC DNA]</scope>
    <source>
        <strain evidence="1 2">L3-3HA</strain>
    </source>
</reference>
<evidence type="ECO:0000313" key="1">
    <source>
        <dbReference type="EMBL" id="KAA9001071.1"/>
    </source>
</evidence>
<dbReference type="AlphaFoldDB" id="A0A5J5G2Y4"/>
<keyword evidence="2" id="KW-1185">Reference proteome</keyword>
<comment type="caution">
    <text evidence="1">The sequence shown here is derived from an EMBL/GenBank/DDBJ whole genome shotgun (WGS) entry which is preliminary data.</text>
</comment>
<protein>
    <submittedName>
        <fullName evidence="1">Uncharacterized protein</fullName>
    </submittedName>
</protein>
<sequence>MPAAGRRGAGLNALAGSAADTVLRQHADRTGHQPAVYAGPLTGCRATWRRPECARRRQPPAPYYASTLTEQEISQGYVLACSCRLPGDAAPA</sequence>